<dbReference type="InterPro" id="IPR001996">
    <property type="entry name" value="PTS_IIB_1"/>
</dbReference>
<dbReference type="PROSITE" id="PS51098">
    <property type="entry name" value="PTS_EIIB_TYPE_1"/>
    <property type="match status" value="1"/>
</dbReference>
<keyword evidence="4" id="KW-0762">Sugar transport</keyword>
<dbReference type="AlphaFoldDB" id="A0A413CSG3"/>
<gene>
    <name evidence="15" type="ORF">DWV56_08685</name>
</gene>
<dbReference type="GO" id="GO:0090589">
    <property type="term" value="F:protein-phosphocysteine-trehalose phosphotransferase system transporter activity"/>
    <property type="evidence" value="ECO:0007669"/>
    <property type="project" value="TreeGrafter"/>
</dbReference>
<dbReference type="PANTHER" id="PTHR30175">
    <property type="entry name" value="PHOSPHOTRANSFERASE SYSTEM TRANSPORT PROTEIN"/>
    <property type="match status" value="1"/>
</dbReference>
<dbReference type="InterPro" id="IPR050558">
    <property type="entry name" value="PTS_Sugar-Specific_Components"/>
</dbReference>
<dbReference type="GO" id="GO:0016301">
    <property type="term" value="F:kinase activity"/>
    <property type="evidence" value="ECO:0007669"/>
    <property type="project" value="UniProtKB-KW"/>
</dbReference>
<dbReference type="GO" id="GO:0015771">
    <property type="term" value="P:trehalose transport"/>
    <property type="evidence" value="ECO:0007669"/>
    <property type="project" value="TreeGrafter"/>
</dbReference>
<accession>A0A413CSG3</accession>
<dbReference type="GO" id="GO:0008982">
    <property type="term" value="F:protein-N(PI)-phosphohistidine-sugar phosphotransferase activity"/>
    <property type="evidence" value="ECO:0007669"/>
    <property type="project" value="InterPro"/>
</dbReference>
<evidence type="ECO:0000256" key="2">
    <source>
        <dbReference type="ARBA" id="ARBA00022448"/>
    </source>
</evidence>
<evidence type="ECO:0000256" key="6">
    <source>
        <dbReference type="ARBA" id="ARBA00022683"/>
    </source>
</evidence>
<dbReference type="Pfam" id="PF00367">
    <property type="entry name" value="PTS_EIIB"/>
    <property type="match status" value="1"/>
</dbReference>
<feature type="transmembrane region" description="Helical" evidence="12">
    <location>
        <begin position="350"/>
        <end position="367"/>
    </location>
</feature>
<evidence type="ECO:0000256" key="4">
    <source>
        <dbReference type="ARBA" id="ARBA00022597"/>
    </source>
</evidence>
<evidence type="ECO:0000259" key="14">
    <source>
        <dbReference type="PROSITE" id="PS51103"/>
    </source>
</evidence>
<keyword evidence="8" id="KW-0418">Kinase</keyword>
<name>A0A413CSG3_9FIRM</name>
<dbReference type="PANTHER" id="PTHR30175:SF1">
    <property type="entry name" value="PTS SYSTEM ARBUTIN-, CELLOBIOSE-, AND SALICIN-SPECIFIC EIIBC COMPONENT-RELATED"/>
    <property type="match status" value="1"/>
</dbReference>
<keyword evidence="5" id="KW-0808">Transferase</keyword>
<dbReference type="InterPro" id="IPR013013">
    <property type="entry name" value="PTS_EIIC_1"/>
</dbReference>
<dbReference type="GO" id="GO:0005886">
    <property type="term" value="C:plasma membrane"/>
    <property type="evidence" value="ECO:0007669"/>
    <property type="project" value="UniProtKB-SubCell"/>
</dbReference>
<protein>
    <submittedName>
        <fullName evidence="15">PTS beta-glucoside transporter subunit EIIBCA</fullName>
    </submittedName>
</protein>
<sequence>MNYSETAKEILANVGGPENVESVIHCVTRVRFVLKDEKKANDEVVKKIDGVIGLIKSGGQYQVVIGNEVDNVFDAVLKEGNLKDGGTVEKTDGDRLVDAAKKSKNKQNWLSSALKLVSEIFAPTLGILTASGMIKALLTLLTLAGALNADCGTYIILSAVGDAIFYFFPVVLGWTCAKKFKMPEIYGLIMGCIMAYPSIVNLANADAIGTLFKGTFLASDYMTTFLNIPVIMRGYTGTVVPIILVVWVQSYVYKFFNTKLPSVLRAFFVPFFTFLIVAPLGFIVIGPVAMVIQNTITVVVQWLVGLNTGIAGLLLGATWSVLVMFGLHWAVIPFFSINIMTYGYDVINPLIFAGAVASMGSVLGVLIREKNQKEKSIELPALISTFFGVNEPALYGVLIPRKKVMLSCFLGAGIGGAIAGFAGAKLWNFGASGILGLPGFINPAGIDGGFIGLCVGAVVAFIFCFVTAFMIGPEKD</sequence>
<evidence type="ECO:0000256" key="12">
    <source>
        <dbReference type="SAM" id="Phobius"/>
    </source>
</evidence>
<keyword evidence="6" id="KW-0598">Phosphotransferase system</keyword>
<evidence type="ECO:0000256" key="1">
    <source>
        <dbReference type="ARBA" id="ARBA00004651"/>
    </source>
</evidence>
<dbReference type="InterPro" id="IPR036878">
    <property type="entry name" value="Glu_permease_IIB"/>
</dbReference>
<dbReference type="EMBL" id="QSAT01000028">
    <property type="protein sequence ID" value="RGW74034.1"/>
    <property type="molecule type" value="Genomic_DNA"/>
</dbReference>
<dbReference type="PROSITE" id="PS51103">
    <property type="entry name" value="PTS_EIIC_TYPE_1"/>
    <property type="match status" value="1"/>
</dbReference>
<feature type="transmembrane region" description="Helical" evidence="12">
    <location>
        <begin position="404"/>
        <end position="427"/>
    </location>
</feature>
<dbReference type="InterPro" id="IPR018113">
    <property type="entry name" value="PTrfase_EIIB_Cys"/>
</dbReference>
<feature type="transmembrane region" description="Helical" evidence="12">
    <location>
        <begin position="379"/>
        <end position="398"/>
    </location>
</feature>
<feature type="transmembrane region" description="Helical" evidence="12">
    <location>
        <begin position="448"/>
        <end position="471"/>
    </location>
</feature>
<evidence type="ECO:0000256" key="7">
    <source>
        <dbReference type="ARBA" id="ARBA00022692"/>
    </source>
</evidence>
<evidence type="ECO:0000256" key="9">
    <source>
        <dbReference type="ARBA" id="ARBA00022989"/>
    </source>
</evidence>
<reference evidence="15 16" key="1">
    <citation type="submission" date="2018-08" db="EMBL/GenBank/DDBJ databases">
        <title>A genome reference for cultivated species of the human gut microbiota.</title>
        <authorList>
            <person name="Zou Y."/>
            <person name="Xue W."/>
            <person name="Luo G."/>
        </authorList>
    </citation>
    <scope>NUCLEOTIDE SEQUENCE [LARGE SCALE GENOMIC DNA]</scope>
    <source>
        <strain evidence="15 16">AF10-31</strain>
    </source>
</reference>
<dbReference type="RefSeq" id="WP_118357537.1">
    <property type="nucleotide sequence ID" value="NZ_QSAT01000028.1"/>
</dbReference>
<dbReference type="SUPFAM" id="SSF55604">
    <property type="entry name" value="Glucose permease domain IIB"/>
    <property type="match status" value="1"/>
</dbReference>
<evidence type="ECO:0000256" key="10">
    <source>
        <dbReference type="ARBA" id="ARBA00023136"/>
    </source>
</evidence>
<evidence type="ECO:0000259" key="13">
    <source>
        <dbReference type="PROSITE" id="PS51098"/>
    </source>
</evidence>
<keyword evidence="3" id="KW-1003">Cell membrane</keyword>
<dbReference type="CDD" id="cd00212">
    <property type="entry name" value="PTS_IIB_glc"/>
    <property type="match status" value="1"/>
</dbReference>
<keyword evidence="9 12" id="KW-1133">Transmembrane helix</keyword>
<feature type="active site" description="Phosphocysteine intermediate; for EIIB activity" evidence="11">
    <location>
        <position position="26"/>
    </location>
</feature>
<evidence type="ECO:0000256" key="11">
    <source>
        <dbReference type="PROSITE-ProRule" id="PRU00421"/>
    </source>
</evidence>
<dbReference type="InterPro" id="IPR003352">
    <property type="entry name" value="PTS_EIIC"/>
</dbReference>
<feature type="transmembrane region" description="Helical" evidence="12">
    <location>
        <begin position="185"/>
        <end position="205"/>
    </location>
</feature>
<dbReference type="GO" id="GO:0009401">
    <property type="term" value="P:phosphoenolpyruvate-dependent sugar phosphotransferase system"/>
    <property type="evidence" value="ECO:0007669"/>
    <property type="project" value="UniProtKB-KW"/>
</dbReference>
<comment type="caution">
    <text evidence="15">The sequence shown here is derived from an EMBL/GenBank/DDBJ whole genome shotgun (WGS) entry which is preliminary data.</text>
</comment>
<feature type="domain" description="PTS EIIC type-1" evidence="14">
    <location>
        <begin position="115"/>
        <end position="476"/>
    </location>
</feature>
<dbReference type="PROSITE" id="PS01035">
    <property type="entry name" value="PTS_EIIB_TYPE_1_CYS"/>
    <property type="match status" value="1"/>
</dbReference>
<organism evidence="15 16">
    <name type="scientific">Holdemanella biformis</name>
    <dbReference type="NCBI Taxonomy" id="1735"/>
    <lineage>
        <taxon>Bacteria</taxon>
        <taxon>Bacillati</taxon>
        <taxon>Bacillota</taxon>
        <taxon>Erysipelotrichia</taxon>
        <taxon>Erysipelotrichales</taxon>
        <taxon>Erysipelotrichaceae</taxon>
        <taxon>Holdemanella</taxon>
    </lineage>
</organism>
<evidence type="ECO:0000256" key="5">
    <source>
        <dbReference type="ARBA" id="ARBA00022679"/>
    </source>
</evidence>
<dbReference type="Proteomes" id="UP000284651">
    <property type="component" value="Unassembled WGS sequence"/>
</dbReference>
<proteinExistence type="predicted"/>
<keyword evidence="7 12" id="KW-0812">Transmembrane</keyword>
<evidence type="ECO:0000256" key="8">
    <source>
        <dbReference type="ARBA" id="ARBA00022777"/>
    </source>
</evidence>
<feature type="transmembrane region" description="Helical" evidence="12">
    <location>
        <begin position="120"/>
        <end position="147"/>
    </location>
</feature>
<feature type="transmembrane region" description="Helical" evidence="12">
    <location>
        <begin position="153"/>
        <end position="173"/>
    </location>
</feature>
<feature type="domain" description="PTS EIIB type-1" evidence="13">
    <location>
        <begin position="4"/>
        <end position="86"/>
    </location>
</feature>
<keyword evidence="2" id="KW-0813">Transport</keyword>
<feature type="transmembrane region" description="Helical" evidence="12">
    <location>
        <begin position="225"/>
        <end position="247"/>
    </location>
</feature>
<feature type="transmembrane region" description="Helical" evidence="12">
    <location>
        <begin position="267"/>
        <end position="290"/>
    </location>
</feature>
<evidence type="ECO:0000313" key="16">
    <source>
        <dbReference type="Proteomes" id="UP000284651"/>
    </source>
</evidence>
<evidence type="ECO:0000313" key="15">
    <source>
        <dbReference type="EMBL" id="RGW74034.1"/>
    </source>
</evidence>
<keyword evidence="10 12" id="KW-0472">Membrane</keyword>
<dbReference type="Gene3D" id="3.30.1360.60">
    <property type="entry name" value="Glucose permease domain IIB"/>
    <property type="match status" value="1"/>
</dbReference>
<dbReference type="Pfam" id="PF02378">
    <property type="entry name" value="PTS_EIIC"/>
    <property type="match status" value="1"/>
</dbReference>
<evidence type="ECO:0000256" key="3">
    <source>
        <dbReference type="ARBA" id="ARBA00022475"/>
    </source>
</evidence>
<dbReference type="FunFam" id="3.30.1360.60:FF:000001">
    <property type="entry name" value="PTS system glucose-specific IIBC component PtsG"/>
    <property type="match status" value="1"/>
</dbReference>
<comment type="subcellular location">
    <subcellularLocation>
        <location evidence="1">Cell membrane</location>
        <topology evidence="1">Multi-pass membrane protein</topology>
    </subcellularLocation>
</comment>